<comment type="caution">
    <text evidence="1">The sequence shown here is derived from an EMBL/GenBank/DDBJ whole genome shotgun (WGS) entry which is preliminary data.</text>
</comment>
<evidence type="ECO:0000313" key="1">
    <source>
        <dbReference type="EMBL" id="RIB23085.1"/>
    </source>
</evidence>
<sequence>MEELKFWNYMIKWGIAQNPDLLSDGPEKWTKLYQTILKRDLWKEMLKRIANPNRKISSIILPPRITMTPKLDDQNDNDRINALLSHIIRTEDEAKNIECIYVTFHVHVPPQIEKFGKPVVVGNCKELEN</sequence>
<keyword evidence="2" id="KW-1185">Reference proteome</keyword>
<proteinExistence type="predicted"/>
<protein>
    <submittedName>
        <fullName evidence="1">Uncharacterized protein</fullName>
    </submittedName>
</protein>
<dbReference type="OrthoDB" id="2352230at2759"/>
<name>A0A397VKQ7_9GLOM</name>
<reference evidence="1 2" key="1">
    <citation type="submission" date="2018-06" db="EMBL/GenBank/DDBJ databases">
        <title>Comparative genomics reveals the genomic features of Rhizophagus irregularis, R. cerebriforme, R. diaphanum and Gigaspora rosea, and their symbiotic lifestyle signature.</title>
        <authorList>
            <person name="Morin E."/>
            <person name="San Clemente H."/>
            <person name="Chen E.C.H."/>
            <person name="De La Providencia I."/>
            <person name="Hainaut M."/>
            <person name="Kuo A."/>
            <person name="Kohler A."/>
            <person name="Murat C."/>
            <person name="Tang N."/>
            <person name="Roy S."/>
            <person name="Loubradou J."/>
            <person name="Henrissat B."/>
            <person name="Grigoriev I.V."/>
            <person name="Corradi N."/>
            <person name="Roux C."/>
            <person name="Martin F.M."/>
        </authorList>
    </citation>
    <scope>NUCLEOTIDE SEQUENCE [LARGE SCALE GENOMIC DNA]</scope>
    <source>
        <strain evidence="1 2">DAOM 194757</strain>
    </source>
</reference>
<organism evidence="1 2">
    <name type="scientific">Gigaspora rosea</name>
    <dbReference type="NCBI Taxonomy" id="44941"/>
    <lineage>
        <taxon>Eukaryota</taxon>
        <taxon>Fungi</taxon>
        <taxon>Fungi incertae sedis</taxon>
        <taxon>Mucoromycota</taxon>
        <taxon>Glomeromycotina</taxon>
        <taxon>Glomeromycetes</taxon>
        <taxon>Diversisporales</taxon>
        <taxon>Gigasporaceae</taxon>
        <taxon>Gigaspora</taxon>
    </lineage>
</organism>
<dbReference type="AlphaFoldDB" id="A0A397VKQ7"/>
<dbReference type="Proteomes" id="UP000266673">
    <property type="component" value="Unassembled WGS sequence"/>
</dbReference>
<evidence type="ECO:0000313" key="2">
    <source>
        <dbReference type="Proteomes" id="UP000266673"/>
    </source>
</evidence>
<dbReference type="EMBL" id="QKWP01000279">
    <property type="protein sequence ID" value="RIB23085.1"/>
    <property type="molecule type" value="Genomic_DNA"/>
</dbReference>
<accession>A0A397VKQ7</accession>
<gene>
    <name evidence="1" type="ORF">C2G38_2172254</name>
</gene>